<dbReference type="PANTHER" id="PTHR39321">
    <property type="entry name" value="NICOTINATE-NUCLEOTIDE ADENYLYLTRANSFERASE-RELATED"/>
    <property type="match status" value="1"/>
</dbReference>
<evidence type="ECO:0000313" key="14">
    <source>
        <dbReference type="EMBL" id="TLD77805.1"/>
    </source>
</evidence>
<evidence type="ECO:0000313" key="13">
    <source>
        <dbReference type="EMBL" id="CUU39618.1"/>
    </source>
</evidence>
<reference evidence="14 15" key="1">
    <citation type="journal article" date="2014" name="Genome Announc.">
        <title>Draft genome sequences of eight enterohepatic helicobacter species isolated from both laboratory and wild rodents.</title>
        <authorList>
            <person name="Sheh A."/>
            <person name="Shen Z."/>
            <person name="Fox J.G."/>
        </authorList>
    </citation>
    <scope>NUCLEOTIDE SEQUENCE [LARGE SCALE GENOMIC DNA]</scope>
    <source>
        <strain evidence="14 15">MIT 98-6810</strain>
    </source>
</reference>
<keyword evidence="7 11" id="KW-0547">Nucleotide-binding</keyword>
<keyword evidence="8 11" id="KW-0067">ATP-binding</keyword>
<evidence type="ECO:0000256" key="4">
    <source>
        <dbReference type="ARBA" id="ARBA00022642"/>
    </source>
</evidence>
<evidence type="ECO:0000259" key="12">
    <source>
        <dbReference type="Pfam" id="PF01467"/>
    </source>
</evidence>
<keyword evidence="4 11" id="KW-0662">Pyridine nucleotide biosynthesis</keyword>
<dbReference type="OrthoDB" id="5295945at2"/>
<name>A0A0S4PWN9_9HELI</name>
<dbReference type="HAMAP" id="MF_00244">
    <property type="entry name" value="NaMN_adenylyltr"/>
    <property type="match status" value="1"/>
</dbReference>
<dbReference type="PANTHER" id="PTHR39321:SF3">
    <property type="entry name" value="PHOSPHOPANTETHEINE ADENYLYLTRANSFERASE"/>
    <property type="match status" value="1"/>
</dbReference>
<proteinExistence type="inferred from homology"/>
<dbReference type="SUPFAM" id="SSF52374">
    <property type="entry name" value="Nucleotidylyl transferase"/>
    <property type="match status" value="1"/>
</dbReference>
<dbReference type="Proteomes" id="UP000064525">
    <property type="component" value="Chromosome I"/>
</dbReference>
<evidence type="ECO:0000313" key="16">
    <source>
        <dbReference type="Proteomes" id="UP000064525"/>
    </source>
</evidence>
<dbReference type="EC" id="2.7.7.18" evidence="11"/>
<evidence type="ECO:0000256" key="8">
    <source>
        <dbReference type="ARBA" id="ARBA00022840"/>
    </source>
</evidence>
<evidence type="ECO:0000256" key="5">
    <source>
        <dbReference type="ARBA" id="ARBA00022679"/>
    </source>
</evidence>
<sequence length="258" mass="28968">MQGYVAIYGGSFDPPHKGHSEIIRTLCENVLYTHIILMPNFKNPLKTPPLFAPLQRLQMCEKIAKEYNAQYPPLSSSSLASLPRVSVNDYEIRQNRAVYSVESVREIQNELKAKYADMCRDMKYAFVLGSDSFNQLARWHNPQELCEMVDFVVVHRVDLESSPESTLESSSCVDSKKSGDMKKRASAVHNADSESAAYSSLALHSHFAPHVIENLHLQDFSALSSSAVRTLLHSGDINSALMMMPPCIHSIIKAHFRL</sequence>
<keyword evidence="6 11" id="KW-0548">Nucleotidyltransferase</keyword>
<dbReference type="GeneID" id="78151005"/>
<evidence type="ECO:0000313" key="15">
    <source>
        <dbReference type="Proteomes" id="UP000029925"/>
    </source>
</evidence>
<dbReference type="KEGG" id="hty:BN2458_PEG0732"/>
<evidence type="ECO:0000256" key="10">
    <source>
        <dbReference type="ARBA" id="ARBA00048721"/>
    </source>
</evidence>
<evidence type="ECO:0000256" key="1">
    <source>
        <dbReference type="ARBA" id="ARBA00002324"/>
    </source>
</evidence>
<dbReference type="EMBL" id="JRPF02000016">
    <property type="protein sequence ID" value="TLD77805.1"/>
    <property type="molecule type" value="Genomic_DNA"/>
</dbReference>
<comment type="function">
    <text evidence="1 11">Catalyzes the reversible adenylation of nicotinate mononucleotide (NaMN) to nicotinic acid adenine dinucleotide (NaAD).</text>
</comment>
<dbReference type="RefSeq" id="WP_034342361.1">
    <property type="nucleotide sequence ID" value="NZ_CAOLUG010000042.1"/>
</dbReference>
<dbReference type="AlphaFoldDB" id="A0A0S4PWN9"/>
<dbReference type="PATRIC" id="fig|76936.10.peg.716"/>
<gene>
    <name evidence="11" type="primary">nadD</name>
    <name evidence="13" type="ORF">BN2458_PEG0732</name>
    <name evidence="14" type="ORF">LS75_009240</name>
</gene>
<dbReference type="Pfam" id="PF01467">
    <property type="entry name" value="CTP_transf_like"/>
    <property type="match status" value="1"/>
</dbReference>
<comment type="pathway">
    <text evidence="2 11">Cofactor biosynthesis; NAD(+) biosynthesis; deamido-NAD(+) from nicotinate D-ribonucleotide: step 1/1.</text>
</comment>
<comment type="similarity">
    <text evidence="3 11">Belongs to the NadD family.</text>
</comment>
<dbReference type="EMBL" id="LN907858">
    <property type="protein sequence ID" value="CUU39618.1"/>
    <property type="molecule type" value="Genomic_DNA"/>
</dbReference>
<protein>
    <recommendedName>
        <fullName evidence="11">Probable nicotinate-nucleotide adenylyltransferase</fullName>
        <ecNumber evidence="11">2.7.7.18</ecNumber>
    </recommendedName>
    <alternativeName>
        <fullName evidence="11">Deamido-NAD(+) diphosphorylase</fullName>
    </alternativeName>
    <alternativeName>
        <fullName evidence="11">Deamido-NAD(+) pyrophosphorylase</fullName>
    </alternativeName>
    <alternativeName>
        <fullName evidence="11">Nicotinate mononucleotide adenylyltransferase</fullName>
        <shortName evidence="11">NaMN adenylyltransferase</shortName>
    </alternativeName>
</protein>
<dbReference type="Proteomes" id="UP000029925">
    <property type="component" value="Unassembled WGS sequence"/>
</dbReference>
<dbReference type="NCBIfam" id="TIGR00125">
    <property type="entry name" value="cyt_tran_rel"/>
    <property type="match status" value="1"/>
</dbReference>
<dbReference type="InterPro" id="IPR005248">
    <property type="entry name" value="NadD/NMNAT"/>
</dbReference>
<evidence type="ECO:0000256" key="9">
    <source>
        <dbReference type="ARBA" id="ARBA00023027"/>
    </source>
</evidence>
<keyword evidence="15" id="KW-1185">Reference proteome</keyword>
<dbReference type="UniPathway" id="UPA00253">
    <property type="reaction ID" value="UER00332"/>
</dbReference>
<dbReference type="InterPro" id="IPR014729">
    <property type="entry name" value="Rossmann-like_a/b/a_fold"/>
</dbReference>
<dbReference type="Gene3D" id="3.40.50.620">
    <property type="entry name" value="HUPs"/>
    <property type="match status" value="1"/>
</dbReference>
<dbReference type="InterPro" id="IPR004821">
    <property type="entry name" value="Cyt_trans-like"/>
</dbReference>
<dbReference type="GO" id="GO:0004515">
    <property type="term" value="F:nicotinate-nucleotide adenylyltransferase activity"/>
    <property type="evidence" value="ECO:0007669"/>
    <property type="project" value="UniProtKB-UniRule"/>
</dbReference>
<keyword evidence="5 11" id="KW-0808">Transferase</keyword>
<accession>A0A0S4PWN9</accession>
<evidence type="ECO:0000256" key="11">
    <source>
        <dbReference type="HAMAP-Rule" id="MF_00244"/>
    </source>
</evidence>
<reference evidence="13" key="2">
    <citation type="submission" date="2015-11" db="EMBL/GenBank/DDBJ databases">
        <authorList>
            <person name="Zhang Y."/>
            <person name="Guo Z."/>
        </authorList>
    </citation>
    <scope>NUCLEOTIDE SEQUENCE</scope>
    <source>
        <strain evidence="13">1</strain>
    </source>
</reference>
<comment type="catalytic activity">
    <reaction evidence="10 11">
        <text>nicotinate beta-D-ribonucleotide + ATP + H(+) = deamido-NAD(+) + diphosphate</text>
        <dbReference type="Rhea" id="RHEA:22860"/>
        <dbReference type="ChEBI" id="CHEBI:15378"/>
        <dbReference type="ChEBI" id="CHEBI:30616"/>
        <dbReference type="ChEBI" id="CHEBI:33019"/>
        <dbReference type="ChEBI" id="CHEBI:57502"/>
        <dbReference type="ChEBI" id="CHEBI:58437"/>
        <dbReference type="EC" id="2.7.7.18"/>
    </reaction>
</comment>
<reference evidence="16" key="3">
    <citation type="submission" date="2015-11" db="EMBL/GenBank/DDBJ databases">
        <authorList>
            <person name="Anvar S.Y."/>
        </authorList>
    </citation>
    <scope>NUCLEOTIDE SEQUENCE [LARGE SCALE GENOMIC DNA]</scope>
</reference>
<dbReference type="CDD" id="cd02165">
    <property type="entry name" value="NMNAT"/>
    <property type="match status" value="1"/>
</dbReference>
<evidence type="ECO:0000256" key="3">
    <source>
        <dbReference type="ARBA" id="ARBA00009014"/>
    </source>
</evidence>
<dbReference type="STRING" id="76936.BN2458_PEG0732"/>
<evidence type="ECO:0000256" key="2">
    <source>
        <dbReference type="ARBA" id="ARBA00005019"/>
    </source>
</evidence>
<evidence type="ECO:0000256" key="7">
    <source>
        <dbReference type="ARBA" id="ARBA00022741"/>
    </source>
</evidence>
<dbReference type="GO" id="GO:0005524">
    <property type="term" value="F:ATP binding"/>
    <property type="evidence" value="ECO:0007669"/>
    <property type="project" value="UniProtKB-KW"/>
</dbReference>
<organism evidence="13 16">
    <name type="scientific">Helicobacter typhlonius</name>
    <dbReference type="NCBI Taxonomy" id="76936"/>
    <lineage>
        <taxon>Bacteria</taxon>
        <taxon>Pseudomonadati</taxon>
        <taxon>Campylobacterota</taxon>
        <taxon>Epsilonproteobacteria</taxon>
        <taxon>Campylobacterales</taxon>
        <taxon>Helicobacteraceae</taxon>
        <taxon>Helicobacter</taxon>
    </lineage>
</organism>
<feature type="domain" description="Cytidyltransferase-like" evidence="12">
    <location>
        <begin position="7"/>
        <end position="169"/>
    </location>
</feature>
<evidence type="ECO:0000256" key="6">
    <source>
        <dbReference type="ARBA" id="ARBA00022695"/>
    </source>
</evidence>
<dbReference type="GO" id="GO:0009435">
    <property type="term" value="P:NAD+ biosynthetic process"/>
    <property type="evidence" value="ECO:0007669"/>
    <property type="project" value="UniProtKB-UniRule"/>
</dbReference>
<keyword evidence="9 11" id="KW-0520">NAD</keyword>